<dbReference type="OrthoDB" id="9800865at2"/>
<name>A0A418YKP6_9GAMM</name>
<evidence type="ECO:0000313" key="8">
    <source>
        <dbReference type="Proteomes" id="UP000283255"/>
    </source>
</evidence>
<dbReference type="NCBIfam" id="TIGR00227">
    <property type="entry name" value="ribD_Cterm"/>
    <property type="match status" value="1"/>
</dbReference>
<reference evidence="7 8" key="1">
    <citation type="submission" date="2018-09" db="EMBL/GenBank/DDBJ databases">
        <authorList>
            <person name="Wang F."/>
        </authorList>
    </citation>
    <scope>NUCLEOTIDE SEQUENCE [LARGE SCALE GENOMIC DNA]</scope>
    <source>
        <strain evidence="7 8">PLHSC7-2</strain>
    </source>
</reference>
<dbReference type="InterPro" id="IPR011549">
    <property type="entry name" value="RibD_C"/>
</dbReference>
<dbReference type="InterPro" id="IPR024072">
    <property type="entry name" value="DHFR-like_dom_sf"/>
</dbReference>
<dbReference type="NCBIfam" id="TIGR00326">
    <property type="entry name" value="eubact_ribD"/>
    <property type="match status" value="1"/>
</dbReference>
<sequence>MKSNLSQHQKAMSHALQAAKRGRFTCSPAPMFGAYLQTPSGEHHVHRMEAAQGCLLQDALGSIDGPIAAVYCSSEPSLAAVELLHRKGCKALFVATLLQPQDTSWENTARQHGITLEVGLLAKDAQALNHDYLFCKHWQRPFIRLKLAASLDGRTALNNGKSKWITGPKARQDVQTFRAQSCCVLSGSGTVIADNPSLNVRWQDCPELQLAIAESQVRQPKRVIIDNKHRLDNSYQVFHLPGETYLVSEKGDANGPGAVLEVNKCGQYVDLSDMMQRLSEQLGIYSVWVEAGQALAGALFQAQLVDELILYQAPKLMGQDSRSLLTLPQYSDMSQVPELIIRDVCQIGTDIRIISRLK</sequence>
<evidence type="ECO:0000256" key="2">
    <source>
        <dbReference type="ARBA" id="ARBA00004910"/>
    </source>
</evidence>
<keyword evidence="7" id="KW-0378">Hydrolase</keyword>
<dbReference type="RefSeq" id="WP_119909078.1">
    <property type="nucleotide sequence ID" value="NZ_QZCH01000001.1"/>
</dbReference>
<dbReference type="InterPro" id="IPR050765">
    <property type="entry name" value="Riboflavin_Biosynth_HTPR"/>
</dbReference>
<dbReference type="GO" id="GO:0008835">
    <property type="term" value="F:diaminohydroxyphosphoribosylaminopyrimidine deaminase activity"/>
    <property type="evidence" value="ECO:0007669"/>
    <property type="project" value="UniProtKB-EC"/>
</dbReference>
<dbReference type="AlphaFoldDB" id="A0A418YKP6"/>
<comment type="pathway">
    <text evidence="2">Cofactor biosynthesis; riboflavin biosynthesis; 5-amino-6-(D-ribitylamino)uracil from GTP: step 3/4.</text>
</comment>
<dbReference type="InterPro" id="IPR016193">
    <property type="entry name" value="Cytidine_deaminase-like"/>
</dbReference>
<keyword evidence="4" id="KW-0521">NADP</keyword>
<accession>A0A418YKP6</accession>
<keyword evidence="5 7" id="KW-0560">Oxidoreductase</keyword>
<dbReference type="Pfam" id="PF01872">
    <property type="entry name" value="RibD_C"/>
    <property type="match status" value="1"/>
</dbReference>
<dbReference type="PANTHER" id="PTHR38011">
    <property type="entry name" value="DIHYDROFOLATE REDUCTASE FAMILY PROTEIN (AFU_ORTHOLOGUE AFUA_8G06820)"/>
    <property type="match status" value="1"/>
</dbReference>
<keyword evidence="3" id="KW-0686">Riboflavin biosynthesis</keyword>
<evidence type="ECO:0000313" key="7">
    <source>
        <dbReference type="EMBL" id="RJG51554.1"/>
    </source>
</evidence>
<dbReference type="EC" id="3.5.4.26" evidence="7"/>
<reference evidence="7 8" key="2">
    <citation type="submission" date="2019-01" db="EMBL/GenBank/DDBJ databases">
        <title>Motilimonas pumilus sp. nov., isolated from the gut of sea cucumber (Apostichopus japonicus).</title>
        <authorList>
            <person name="Wang F.-Q."/>
            <person name="Ren L.-H."/>
            <person name="Lin Y.-W."/>
            <person name="Sun G.-H."/>
            <person name="Du Z.-J."/>
            <person name="Zhao J.-X."/>
            <person name="Liu X.-J."/>
            <person name="Liu L.-J."/>
        </authorList>
    </citation>
    <scope>NUCLEOTIDE SEQUENCE [LARGE SCALE GENOMIC DNA]</scope>
    <source>
        <strain evidence="7 8">PLHSC7-2</strain>
    </source>
</reference>
<dbReference type="GO" id="GO:0008703">
    <property type="term" value="F:5-amino-6-(5-phosphoribosylamino)uracil reductase activity"/>
    <property type="evidence" value="ECO:0007669"/>
    <property type="project" value="UniProtKB-EC"/>
</dbReference>
<dbReference type="UniPathway" id="UPA00275">
    <property type="reaction ID" value="UER00401"/>
</dbReference>
<organism evidence="7 8">
    <name type="scientific">Motilimonas pumila</name>
    <dbReference type="NCBI Taxonomy" id="2303987"/>
    <lineage>
        <taxon>Bacteria</taxon>
        <taxon>Pseudomonadati</taxon>
        <taxon>Pseudomonadota</taxon>
        <taxon>Gammaproteobacteria</taxon>
        <taxon>Alteromonadales</taxon>
        <taxon>Alteromonadales genera incertae sedis</taxon>
        <taxon>Motilimonas</taxon>
    </lineage>
</organism>
<proteinExistence type="predicted"/>
<protein>
    <submittedName>
        <fullName evidence="7">Bifunctional diaminohydroxyphosphoribosylaminopyrimidine deaminase/5-amino-6-(5-phosphoribosylamino)uracil reductase RibD</fullName>
        <ecNumber evidence="7">1.1.1.193</ecNumber>
        <ecNumber evidence="7">3.5.4.26</ecNumber>
    </submittedName>
</protein>
<keyword evidence="8" id="KW-1185">Reference proteome</keyword>
<dbReference type="SUPFAM" id="SSF53927">
    <property type="entry name" value="Cytidine deaminase-like"/>
    <property type="match status" value="1"/>
</dbReference>
<dbReference type="Gene3D" id="3.40.430.10">
    <property type="entry name" value="Dihydrofolate Reductase, subunit A"/>
    <property type="match status" value="1"/>
</dbReference>
<dbReference type="EMBL" id="QZCH01000001">
    <property type="protein sequence ID" value="RJG51554.1"/>
    <property type="molecule type" value="Genomic_DNA"/>
</dbReference>
<dbReference type="PANTHER" id="PTHR38011:SF7">
    <property type="entry name" value="2,5-DIAMINO-6-RIBOSYLAMINO-4(3H)-PYRIMIDINONE 5'-PHOSPHATE REDUCTASE"/>
    <property type="match status" value="1"/>
</dbReference>
<evidence type="ECO:0000256" key="5">
    <source>
        <dbReference type="ARBA" id="ARBA00023002"/>
    </source>
</evidence>
<dbReference type="InterPro" id="IPR004794">
    <property type="entry name" value="Eubact_RibD"/>
</dbReference>
<comment type="pathway">
    <text evidence="1">Cofactor biosynthesis; riboflavin biosynthesis; 5-amino-6-(D-ribitylamino)uracil from GTP: step 2/4.</text>
</comment>
<dbReference type="Proteomes" id="UP000283255">
    <property type="component" value="Unassembled WGS sequence"/>
</dbReference>
<dbReference type="SUPFAM" id="SSF53597">
    <property type="entry name" value="Dihydrofolate reductase-like"/>
    <property type="match status" value="1"/>
</dbReference>
<evidence type="ECO:0000256" key="4">
    <source>
        <dbReference type="ARBA" id="ARBA00022857"/>
    </source>
</evidence>
<dbReference type="EC" id="1.1.1.193" evidence="7"/>
<evidence type="ECO:0000256" key="1">
    <source>
        <dbReference type="ARBA" id="ARBA00004882"/>
    </source>
</evidence>
<dbReference type="GO" id="GO:0050661">
    <property type="term" value="F:NADP binding"/>
    <property type="evidence" value="ECO:0007669"/>
    <property type="project" value="InterPro"/>
</dbReference>
<gene>
    <name evidence="7" type="primary">ribD</name>
    <name evidence="7" type="ORF">D1Z90_02145</name>
</gene>
<dbReference type="InterPro" id="IPR002734">
    <property type="entry name" value="RibDG_C"/>
</dbReference>
<evidence type="ECO:0000256" key="3">
    <source>
        <dbReference type="ARBA" id="ARBA00022619"/>
    </source>
</evidence>
<evidence type="ECO:0000259" key="6">
    <source>
        <dbReference type="Pfam" id="PF01872"/>
    </source>
</evidence>
<comment type="caution">
    <text evidence="7">The sequence shown here is derived from an EMBL/GenBank/DDBJ whole genome shotgun (WGS) entry which is preliminary data.</text>
</comment>
<feature type="domain" description="Bacterial bifunctional deaminase-reductase C-terminal" evidence="6">
    <location>
        <begin position="141"/>
        <end position="351"/>
    </location>
</feature>
<dbReference type="GO" id="GO:0009231">
    <property type="term" value="P:riboflavin biosynthetic process"/>
    <property type="evidence" value="ECO:0007669"/>
    <property type="project" value="UniProtKB-UniPathway"/>
</dbReference>